<feature type="signal peptide" evidence="1">
    <location>
        <begin position="1"/>
        <end position="23"/>
    </location>
</feature>
<name>A0ABV2BQ82_9GAMM</name>
<proteinExistence type="predicted"/>
<feature type="chain" id="PRO_5047536804" evidence="1">
    <location>
        <begin position="24"/>
        <end position="144"/>
    </location>
</feature>
<dbReference type="Proteomes" id="UP001548189">
    <property type="component" value="Unassembled WGS sequence"/>
</dbReference>
<evidence type="ECO:0000313" key="4">
    <source>
        <dbReference type="Proteomes" id="UP001548189"/>
    </source>
</evidence>
<dbReference type="InterPro" id="IPR025512">
    <property type="entry name" value="DUF4399"/>
</dbReference>
<gene>
    <name evidence="3" type="ORF">ABVT43_03060</name>
</gene>
<evidence type="ECO:0000256" key="1">
    <source>
        <dbReference type="SAM" id="SignalP"/>
    </source>
</evidence>
<reference evidence="3 4" key="1">
    <citation type="submission" date="2024-06" db="EMBL/GenBank/DDBJ databases">
        <authorList>
            <person name="Li F."/>
        </authorList>
    </citation>
    <scope>NUCLEOTIDE SEQUENCE [LARGE SCALE GENOMIC DNA]</scope>
    <source>
        <strain evidence="3 4">GXAS 311</strain>
    </source>
</reference>
<keyword evidence="4" id="KW-1185">Reference proteome</keyword>
<dbReference type="RefSeq" id="WP_353873647.1">
    <property type="nucleotide sequence ID" value="NZ_JBEVCJ010000002.1"/>
</dbReference>
<organism evidence="3 4">
    <name type="scientific">Aliikangiella maris</name>
    <dbReference type="NCBI Taxonomy" id="3162458"/>
    <lineage>
        <taxon>Bacteria</taxon>
        <taxon>Pseudomonadati</taxon>
        <taxon>Pseudomonadota</taxon>
        <taxon>Gammaproteobacteria</taxon>
        <taxon>Oceanospirillales</taxon>
        <taxon>Pleioneaceae</taxon>
        <taxon>Aliikangiella</taxon>
    </lineage>
</organism>
<evidence type="ECO:0000259" key="2">
    <source>
        <dbReference type="Pfam" id="PF14347"/>
    </source>
</evidence>
<comment type="caution">
    <text evidence="3">The sequence shown here is derived from an EMBL/GenBank/DDBJ whole genome shotgun (WGS) entry which is preliminary data.</text>
</comment>
<dbReference type="EMBL" id="JBEVCJ010000002">
    <property type="protein sequence ID" value="MET1254098.1"/>
    <property type="molecule type" value="Genomic_DNA"/>
</dbReference>
<evidence type="ECO:0000313" key="3">
    <source>
        <dbReference type="EMBL" id="MET1254098.1"/>
    </source>
</evidence>
<keyword evidence="1" id="KW-0732">Signal</keyword>
<accession>A0ABV2BQ82</accession>
<protein>
    <submittedName>
        <fullName evidence="3">DUF4399 domain-containing protein</fullName>
    </submittedName>
</protein>
<dbReference type="Pfam" id="PF14347">
    <property type="entry name" value="DUF4399"/>
    <property type="match status" value="1"/>
</dbReference>
<feature type="domain" description="DUF4399" evidence="2">
    <location>
        <begin position="55"/>
        <end position="144"/>
    </location>
</feature>
<sequence>MMKKLKTCFALLLAGLFSANLIAGDQLKTSPSPDGAKVYIISPKDGEEVSSTFTVKFGLSGMGVAPAGVDKANTGHHHLIIDGKELPKAGVPMGANVKHFGGGQTETSVTLPKGKHTLQLILGDMLHIPHDPMVVSEKITVIVK</sequence>